<reference evidence="1 2" key="1">
    <citation type="submission" date="2015-05" db="EMBL/GenBank/DDBJ databases">
        <title>Genome sequencing and analysis of members of genus Stenotrophomonas.</title>
        <authorList>
            <person name="Patil P.P."/>
            <person name="Midha S."/>
            <person name="Patil P.B."/>
        </authorList>
    </citation>
    <scope>NUCLEOTIDE SEQUENCE [LARGE SCALE GENOMIC DNA]</scope>
    <source>
        <strain evidence="1 2">DSM 21858</strain>
    </source>
</reference>
<evidence type="ECO:0000313" key="1">
    <source>
        <dbReference type="EMBL" id="KRG69192.1"/>
    </source>
</evidence>
<evidence type="ECO:0000313" key="2">
    <source>
        <dbReference type="Proteomes" id="UP000052052"/>
    </source>
</evidence>
<keyword evidence="2" id="KW-1185">Reference proteome</keyword>
<dbReference type="PATRIC" id="fig|344882.3.peg.412"/>
<dbReference type="EMBL" id="LDJL01000011">
    <property type="protein sequence ID" value="KRG69192.1"/>
    <property type="molecule type" value="Genomic_DNA"/>
</dbReference>
<gene>
    <name evidence="1" type="ORF">ABB29_10205</name>
</gene>
<comment type="caution">
    <text evidence="1">The sequence shown here is derived from an EMBL/GenBank/DDBJ whole genome shotgun (WGS) entry which is preliminary data.</text>
</comment>
<accession>A0A0R0CVZ8</accession>
<protein>
    <recommendedName>
        <fullName evidence="3">TonB C-terminal domain-containing protein</fullName>
    </recommendedName>
</protein>
<name>A0A0R0CVZ8_9GAMM</name>
<dbReference type="AlphaFoldDB" id="A0A0R0CVZ8"/>
<sequence length="67" mass="7295">MPACKTPAPDLSPFVVVVQLDAAGRIGRTWRKGNSPLSICVQKTLQGRQLPAPPQTPFLTSFELSFK</sequence>
<dbReference type="Proteomes" id="UP000052052">
    <property type="component" value="Unassembled WGS sequence"/>
</dbReference>
<organism evidence="1 2">
    <name type="scientific">Pseudoxanthomonas dokdonensis</name>
    <dbReference type="NCBI Taxonomy" id="344882"/>
    <lineage>
        <taxon>Bacteria</taxon>
        <taxon>Pseudomonadati</taxon>
        <taxon>Pseudomonadota</taxon>
        <taxon>Gammaproteobacteria</taxon>
        <taxon>Lysobacterales</taxon>
        <taxon>Lysobacteraceae</taxon>
        <taxon>Pseudoxanthomonas</taxon>
    </lineage>
</organism>
<dbReference type="OrthoDB" id="5956725at2"/>
<proteinExistence type="predicted"/>
<evidence type="ECO:0008006" key="3">
    <source>
        <dbReference type="Google" id="ProtNLM"/>
    </source>
</evidence>